<evidence type="ECO:0000313" key="4">
    <source>
        <dbReference type="Proteomes" id="UP000281112"/>
    </source>
</evidence>
<evidence type="ECO:0000313" key="3">
    <source>
        <dbReference type="EMBL" id="RQW63023.1"/>
    </source>
</evidence>
<evidence type="ECO:0000256" key="2">
    <source>
        <dbReference type="SAM" id="SignalP"/>
    </source>
</evidence>
<evidence type="ECO:0008006" key="5">
    <source>
        <dbReference type="Google" id="ProtNLM"/>
    </source>
</evidence>
<feature type="signal peptide" evidence="2">
    <location>
        <begin position="1"/>
        <end position="20"/>
    </location>
</feature>
<keyword evidence="2" id="KW-0732">Signal</keyword>
<reference evidence="3 4" key="1">
    <citation type="submission" date="2018-11" db="EMBL/GenBank/DDBJ databases">
        <title>Vibrio LJC006 sp. nov., isolated from seawater during the bloom of the enteromorpha.</title>
        <authorList>
            <person name="Liang J."/>
        </authorList>
    </citation>
    <scope>NUCLEOTIDE SEQUENCE [LARGE SCALE GENOMIC DNA]</scope>
    <source>
        <strain evidence="3 4">LJC006</strain>
    </source>
</reference>
<comment type="caution">
    <text evidence="3">The sequence shown here is derived from an EMBL/GenBank/DDBJ whole genome shotgun (WGS) entry which is preliminary data.</text>
</comment>
<feature type="region of interest" description="Disordered" evidence="1">
    <location>
        <begin position="63"/>
        <end position="85"/>
    </location>
</feature>
<protein>
    <recommendedName>
        <fullName evidence="5">Pilus assembly protein</fullName>
    </recommendedName>
</protein>
<organism evidence="3 4">
    <name type="scientific">Vibrio viridaestus</name>
    <dbReference type="NCBI Taxonomy" id="2487322"/>
    <lineage>
        <taxon>Bacteria</taxon>
        <taxon>Pseudomonadati</taxon>
        <taxon>Pseudomonadota</taxon>
        <taxon>Gammaproteobacteria</taxon>
        <taxon>Vibrionales</taxon>
        <taxon>Vibrionaceae</taxon>
        <taxon>Vibrio</taxon>
    </lineage>
</organism>
<dbReference type="AlphaFoldDB" id="A0A3N9TGY2"/>
<name>A0A3N9TGY2_9VIBR</name>
<dbReference type="RefSeq" id="WP_124937421.1">
    <property type="nucleotide sequence ID" value="NZ_RJVQ01000004.1"/>
</dbReference>
<evidence type="ECO:0000256" key="1">
    <source>
        <dbReference type="SAM" id="MobiDB-lite"/>
    </source>
</evidence>
<dbReference type="EMBL" id="RJVQ01000004">
    <property type="protein sequence ID" value="RQW63023.1"/>
    <property type="molecule type" value="Genomic_DNA"/>
</dbReference>
<feature type="chain" id="PRO_5018061840" description="Pilus assembly protein" evidence="2">
    <location>
        <begin position="21"/>
        <end position="85"/>
    </location>
</feature>
<gene>
    <name evidence="3" type="ORF">EES38_11955</name>
</gene>
<dbReference type="PROSITE" id="PS51257">
    <property type="entry name" value="PROKAR_LIPOPROTEIN"/>
    <property type="match status" value="1"/>
</dbReference>
<proteinExistence type="predicted"/>
<accession>A0A3N9TGY2</accession>
<dbReference type="OrthoDB" id="5879433at2"/>
<dbReference type="Proteomes" id="UP000281112">
    <property type="component" value="Unassembled WGS sequence"/>
</dbReference>
<sequence length="85" mass="9131">MKLNMIAIFMALGISGGCVSGDYQAGGYVNTLIEQQTYNPDAVRDNRDFLPQGSGERMEKAYTTYSGKSGGELNSGTESRVLEGL</sequence>
<keyword evidence="4" id="KW-1185">Reference proteome</keyword>
<feature type="compositionally biased region" description="Polar residues" evidence="1">
    <location>
        <begin position="63"/>
        <end position="78"/>
    </location>
</feature>